<keyword evidence="1" id="KW-1133">Transmembrane helix</keyword>
<evidence type="ECO:0000256" key="1">
    <source>
        <dbReference type="SAM" id="Phobius"/>
    </source>
</evidence>
<keyword evidence="1" id="KW-0812">Transmembrane</keyword>
<accession>A0A6A6URW7</accession>
<reference evidence="2" key="1">
    <citation type="journal article" date="2020" name="Stud. Mycol.">
        <title>101 Dothideomycetes genomes: a test case for predicting lifestyles and emergence of pathogens.</title>
        <authorList>
            <person name="Haridas S."/>
            <person name="Albert R."/>
            <person name="Binder M."/>
            <person name="Bloem J."/>
            <person name="Labutti K."/>
            <person name="Salamov A."/>
            <person name="Andreopoulos B."/>
            <person name="Baker S."/>
            <person name="Barry K."/>
            <person name="Bills G."/>
            <person name="Bluhm B."/>
            <person name="Cannon C."/>
            <person name="Castanera R."/>
            <person name="Culley D."/>
            <person name="Daum C."/>
            <person name="Ezra D."/>
            <person name="Gonzalez J."/>
            <person name="Henrissat B."/>
            <person name="Kuo A."/>
            <person name="Liang C."/>
            <person name="Lipzen A."/>
            <person name="Lutzoni F."/>
            <person name="Magnuson J."/>
            <person name="Mondo S."/>
            <person name="Nolan M."/>
            <person name="Ohm R."/>
            <person name="Pangilinan J."/>
            <person name="Park H.-J."/>
            <person name="Ramirez L."/>
            <person name="Alfaro M."/>
            <person name="Sun H."/>
            <person name="Tritt A."/>
            <person name="Yoshinaga Y."/>
            <person name="Zwiers L.-H."/>
            <person name="Turgeon B."/>
            <person name="Goodwin S."/>
            <person name="Spatafora J."/>
            <person name="Crous P."/>
            <person name="Grigoriev I."/>
        </authorList>
    </citation>
    <scope>NUCLEOTIDE SEQUENCE</scope>
    <source>
        <strain evidence="2">CBS 115976</strain>
    </source>
</reference>
<dbReference type="PANTHER" id="PTHR35896">
    <property type="entry name" value="IG-LIKE DOMAIN-CONTAINING PROTEIN"/>
    <property type="match status" value="1"/>
</dbReference>
<gene>
    <name evidence="2" type="ORF">BT63DRAFT_409182</name>
</gene>
<evidence type="ECO:0000313" key="2">
    <source>
        <dbReference type="EMBL" id="KAF2675069.1"/>
    </source>
</evidence>
<dbReference type="OrthoDB" id="3501153at2759"/>
<dbReference type="PANTHER" id="PTHR35896:SF3">
    <property type="entry name" value="MAJOR FACILITATOR SUPERFAMILY TRANSPORTER"/>
    <property type="match status" value="1"/>
</dbReference>
<dbReference type="AlphaFoldDB" id="A0A6A6URW7"/>
<keyword evidence="1" id="KW-0472">Membrane</keyword>
<keyword evidence="3" id="KW-1185">Reference proteome</keyword>
<dbReference type="Proteomes" id="UP000799302">
    <property type="component" value="Unassembled WGS sequence"/>
</dbReference>
<organism evidence="2 3">
    <name type="scientific">Microthyrium microscopicum</name>
    <dbReference type="NCBI Taxonomy" id="703497"/>
    <lineage>
        <taxon>Eukaryota</taxon>
        <taxon>Fungi</taxon>
        <taxon>Dikarya</taxon>
        <taxon>Ascomycota</taxon>
        <taxon>Pezizomycotina</taxon>
        <taxon>Dothideomycetes</taxon>
        <taxon>Dothideomycetes incertae sedis</taxon>
        <taxon>Microthyriales</taxon>
        <taxon>Microthyriaceae</taxon>
        <taxon>Microthyrium</taxon>
    </lineage>
</organism>
<proteinExistence type="predicted"/>
<sequence>MSLPTRETEQQPFLMYTDSPAIGELGPNHRYQKTQSKRRKILSHCLVFVATSVFWILAMTVISSNSTNGWHPLNTANSRHNVTSHARLITCGNTTAEATARGCKYDILLNNWIPAQCHDHEFLEEYREDESWGAFADKNLTQRLRTVDEMTDRDHYYTSVRDHVNHCAMMWKKQFFYLFEERPAFDTVIASPGHTDHCAQYLTDAPFSNLTESTMVEVGFAGCWVRDEKL</sequence>
<feature type="transmembrane region" description="Helical" evidence="1">
    <location>
        <begin position="41"/>
        <end position="62"/>
    </location>
</feature>
<name>A0A6A6URW7_9PEZI</name>
<dbReference type="EMBL" id="MU004230">
    <property type="protein sequence ID" value="KAF2675069.1"/>
    <property type="molecule type" value="Genomic_DNA"/>
</dbReference>
<evidence type="ECO:0000313" key="3">
    <source>
        <dbReference type="Proteomes" id="UP000799302"/>
    </source>
</evidence>
<protein>
    <submittedName>
        <fullName evidence="2">Uncharacterized protein</fullName>
    </submittedName>
</protein>
<dbReference type="InterPro" id="IPR053008">
    <property type="entry name" value="Phomopsin_biosynth_assoc"/>
</dbReference>